<keyword evidence="2" id="KW-1133">Transmembrane helix</keyword>
<keyword evidence="2" id="KW-0472">Membrane</keyword>
<dbReference type="Pfam" id="PF11241">
    <property type="entry name" value="DUF3043"/>
    <property type="match status" value="1"/>
</dbReference>
<feature type="compositionally biased region" description="Basic and acidic residues" evidence="1">
    <location>
        <begin position="78"/>
        <end position="108"/>
    </location>
</feature>
<dbReference type="Proteomes" id="UP000199343">
    <property type="component" value="Unassembled WGS sequence"/>
</dbReference>
<protein>
    <recommendedName>
        <fullName evidence="5">DUF3043 domain-containing protein</fullName>
    </recommendedName>
</protein>
<reference evidence="3 4" key="1">
    <citation type="submission" date="2016-06" db="EMBL/GenBank/DDBJ databases">
        <authorList>
            <person name="Kjaerup R.B."/>
            <person name="Dalgaard T.S."/>
            <person name="Juul-Madsen H.R."/>
        </authorList>
    </citation>
    <scope>NUCLEOTIDE SEQUENCE [LARGE SCALE GENOMIC DNA]</scope>
    <source>
        <strain evidence="3 4">DSM 43363</strain>
    </source>
</reference>
<organism evidence="3 4">
    <name type="scientific">Micromonospora peucetia</name>
    <dbReference type="NCBI Taxonomy" id="47871"/>
    <lineage>
        <taxon>Bacteria</taxon>
        <taxon>Bacillati</taxon>
        <taxon>Actinomycetota</taxon>
        <taxon>Actinomycetes</taxon>
        <taxon>Micromonosporales</taxon>
        <taxon>Micromonosporaceae</taxon>
        <taxon>Micromonospora</taxon>
    </lineage>
</organism>
<evidence type="ECO:0000256" key="2">
    <source>
        <dbReference type="SAM" id="Phobius"/>
    </source>
</evidence>
<dbReference type="InterPro" id="IPR021403">
    <property type="entry name" value="DUF3043"/>
</dbReference>
<feature type="transmembrane region" description="Helical" evidence="2">
    <location>
        <begin position="153"/>
        <end position="170"/>
    </location>
</feature>
<evidence type="ECO:0000256" key="1">
    <source>
        <dbReference type="SAM" id="MobiDB-lite"/>
    </source>
</evidence>
<sequence>MHRDVHRAPSCGYPFHVPSLFRRKSSALVDEAVTPVTPDEESTHAQSRGYTPSKKELGRVTPKRPTAGRRPAGPTKPLTKEEQRERKRQLRAEAAAEFRTEGGPRDRGPERLLARNVVDSRRTVGTWFFGGALIVLIGSNAAMPPIIRLVSNVLWGALALGVVIDSVLISRKIRKLVRERFPNTGQRMGSLYLYAIMRSITFRRMRAPAPRVNIGDPV</sequence>
<proteinExistence type="predicted"/>
<keyword evidence="2" id="KW-0812">Transmembrane</keyword>
<feature type="transmembrane region" description="Helical" evidence="2">
    <location>
        <begin position="124"/>
        <end position="147"/>
    </location>
</feature>
<dbReference type="STRING" id="47871.GA0070608_3643"/>
<gene>
    <name evidence="3" type="ORF">GA0070608_3643</name>
</gene>
<dbReference type="EMBL" id="FMIC01000002">
    <property type="protein sequence ID" value="SCL68049.1"/>
    <property type="molecule type" value="Genomic_DNA"/>
</dbReference>
<evidence type="ECO:0008006" key="5">
    <source>
        <dbReference type="Google" id="ProtNLM"/>
    </source>
</evidence>
<dbReference type="AlphaFoldDB" id="A0A1C6VNY6"/>
<evidence type="ECO:0000313" key="3">
    <source>
        <dbReference type="EMBL" id="SCL68049.1"/>
    </source>
</evidence>
<name>A0A1C6VNY6_9ACTN</name>
<feature type="region of interest" description="Disordered" evidence="1">
    <location>
        <begin position="32"/>
        <end position="108"/>
    </location>
</feature>
<accession>A0A1C6VNY6</accession>
<evidence type="ECO:0000313" key="4">
    <source>
        <dbReference type="Proteomes" id="UP000199343"/>
    </source>
</evidence>